<evidence type="ECO:0000256" key="6">
    <source>
        <dbReference type="ARBA" id="ARBA00022737"/>
    </source>
</evidence>
<evidence type="ECO:0000313" key="11">
    <source>
        <dbReference type="Proteomes" id="UP000750522"/>
    </source>
</evidence>
<dbReference type="Gene3D" id="2.130.10.10">
    <property type="entry name" value="YVTN repeat-like/Quinoprotein amine dehydrogenase"/>
    <property type="match status" value="1"/>
</dbReference>
<keyword evidence="4" id="KW-0032">Aminotransferase</keyword>
<evidence type="ECO:0000313" key="10">
    <source>
        <dbReference type="EMBL" id="KAF5099148.1"/>
    </source>
</evidence>
<evidence type="ECO:0000256" key="8">
    <source>
        <dbReference type="PROSITE-ProRule" id="PRU00221"/>
    </source>
</evidence>
<sequence length="487" mass="54235">MRGHGKGYIYSLSFSKEGSVLVSSGSDNTVRVWDVKRNTGQQNAIEVIASDNISTSGGKEVNGTAGSIPESKKKEIVATTDHLLVYNTKSTPVYKVQFTNRNLCIAGEFAINAAKAALDKPLLNQYAPAKGLPSLRNALANAYSKSFQRELNPETEILVTAGANEGMYSAFTAFLDQGDEAIVFEPFFDQYISNIELPGGVVKSVPLTPPSNDGTDIVSSSEWKLDFKQLENTITERTKMIVLNTPHNPIGKVFSKEELLKIGELAVKHNIIILSDEVYDSLYYTDSFNRIATLTPELARLTLTVGSAGKTFSATGWRVGWVIGHPELLKHVTAAHTRIVFTVNSPLQQATADAFNQAQTNTYFKDNVESFKKKYAIFNTVWDELGLPYTVPDGGYFLLVNFNKVDFESVEKTVEFPEDIKNRPKDFKLAYWLIQEFGIVSIPTSEFYGKENEHMGENYLRFAVCKDDHLLEEAVIKLRGLKKYIKN</sequence>
<dbReference type="InterPro" id="IPR015422">
    <property type="entry name" value="PyrdxlP-dep_Trfase_small"/>
</dbReference>
<dbReference type="PROSITE" id="PS50294">
    <property type="entry name" value="WD_REPEATS_REGION"/>
    <property type="match status" value="1"/>
</dbReference>
<dbReference type="AlphaFoldDB" id="A0A9P5G4Z9"/>
<evidence type="ECO:0000259" key="9">
    <source>
        <dbReference type="Pfam" id="PF00155"/>
    </source>
</evidence>
<dbReference type="PANTHER" id="PTHR43807">
    <property type="entry name" value="FI04487P"/>
    <property type="match status" value="1"/>
</dbReference>
<proteinExistence type="inferred from homology"/>
<dbReference type="PROSITE" id="PS00105">
    <property type="entry name" value="AA_TRANSFER_CLASS_1"/>
    <property type="match status" value="1"/>
</dbReference>
<name>A0A9P5G4Z9_GEOCN</name>
<protein>
    <recommendedName>
        <fullName evidence="9">Aminotransferase class I/classII large domain-containing protein</fullName>
    </recommendedName>
</protein>
<keyword evidence="3 8" id="KW-0853">WD repeat</keyword>
<evidence type="ECO:0000256" key="3">
    <source>
        <dbReference type="ARBA" id="ARBA00022574"/>
    </source>
</evidence>
<dbReference type="Proteomes" id="UP000750522">
    <property type="component" value="Unassembled WGS sequence"/>
</dbReference>
<dbReference type="InterPro" id="IPR019775">
    <property type="entry name" value="WD40_repeat_CS"/>
</dbReference>
<dbReference type="InterPro" id="IPR015424">
    <property type="entry name" value="PyrdxlP-dep_Trfase"/>
</dbReference>
<evidence type="ECO:0000256" key="5">
    <source>
        <dbReference type="ARBA" id="ARBA00022679"/>
    </source>
</evidence>
<comment type="cofactor">
    <cofactor evidence="1">
        <name>pyridoxal 5'-phosphate</name>
        <dbReference type="ChEBI" id="CHEBI:597326"/>
    </cofactor>
</comment>
<dbReference type="Pfam" id="PF00400">
    <property type="entry name" value="WD40"/>
    <property type="match status" value="1"/>
</dbReference>
<gene>
    <name evidence="10" type="ORF">DV451_003095</name>
</gene>
<organism evidence="10 11">
    <name type="scientific">Geotrichum candidum</name>
    <name type="common">Oospora lactis</name>
    <name type="synonym">Dipodascus geotrichum</name>
    <dbReference type="NCBI Taxonomy" id="1173061"/>
    <lineage>
        <taxon>Eukaryota</taxon>
        <taxon>Fungi</taxon>
        <taxon>Dikarya</taxon>
        <taxon>Ascomycota</taxon>
        <taxon>Saccharomycotina</taxon>
        <taxon>Dipodascomycetes</taxon>
        <taxon>Dipodascales</taxon>
        <taxon>Dipodascaceae</taxon>
        <taxon>Geotrichum</taxon>
    </lineage>
</organism>
<dbReference type="InterPro" id="IPR004838">
    <property type="entry name" value="NHTrfase_class1_PyrdxlP-BS"/>
</dbReference>
<dbReference type="Gene3D" id="3.90.1150.10">
    <property type="entry name" value="Aspartate Aminotransferase, domain 1"/>
    <property type="match status" value="1"/>
</dbReference>
<dbReference type="Gene3D" id="3.40.640.10">
    <property type="entry name" value="Type I PLP-dependent aspartate aminotransferase-like (Major domain)"/>
    <property type="match status" value="1"/>
</dbReference>
<dbReference type="InterPro" id="IPR004839">
    <property type="entry name" value="Aminotransferase_I/II_large"/>
</dbReference>
<feature type="domain" description="Aminotransferase class I/classII large" evidence="9">
    <location>
        <begin position="110"/>
        <end position="475"/>
    </location>
</feature>
<feature type="repeat" description="WD" evidence="8">
    <location>
        <begin position="9"/>
        <end position="43"/>
    </location>
</feature>
<keyword evidence="5" id="KW-0808">Transferase</keyword>
<dbReference type="PANTHER" id="PTHR43807:SF20">
    <property type="entry name" value="FI04487P"/>
    <property type="match status" value="1"/>
</dbReference>
<evidence type="ECO:0000256" key="1">
    <source>
        <dbReference type="ARBA" id="ARBA00001933"/>
    </source>
</evidence>
<dbReference type="GO" id="GO:0016212">
    <property type="term" value="F:kynurenine-oxoglutarate transaminase activity"/>
    <property type="evidence" value="ECO:0007669"/>
    <property type="project" value="TreeGrafter"/>
</dbReference>
<dbReference type="InterPro" id="IPR001680">
    <property type="entry name" value="WD40_rpt"/>
</dbReference>
<comment type="similarity">
    <text evidence="2">Belongs to the class-I pyridoxal-phosphate-dependent aminotransferase family.</text>
</comment>
<dbReference type="GO" id="GO:0005739">
    <property type="term" value="C:mitochondrion"/>
    <property type="evidence" value="ECO:0007669"/>
    <property type="project" value="TreeGrafter"/>
</dbReference>
<dbReference type="InterPro" id="IPR015943">
    <property type="entry name" value="WD40/YVTN_repeat-like_dom_sf"/>
</dbReference>
<dbReference type="FunFam" id="3.40.640.10:FF:000024">
    <property type="entry name" value="Kynurenine--oxoglutarate transaminase 3"/>
    <property type="match status" value="1"/>
</dbReference>
<reference evidence="10" key="1">
    <citation type="journal article" date="2020" name="Front. Microbiol.">
        <title>Phenotypic and Genetic Characterization of the Cheese Ripening Yeast Geotrichum candidum.</title>
        <authorList>
            <person name="Perkins V."/>
            <person name="Vignola S."/>
            <person name="Lessard M.H."/>
            <person name="Plante P.L."/>
            <person name="Corbeil J."/>
            <person name="Dugat-Bony E."/>
            <person name="Frenette M."/>
            <person name="Labrie S."/>
        </authorList>
    </citation>
    <scope>NUCLEOTIDE SEQUENCE</scope>
    <source>
        <strain evidence="10">LMA-70</strain>
    </source>
</reference>
<dbReference type="InterPro" id="IPR036322">
    <property type="entry name" value="WD40_repeat_dom_sf"/>
</dbReference>
<evidence type="ECO:0000256" key="7">
    <source>
        <dbReference type="ARBA" id="ARBA00022898"/>
    </source>
</evidence>
<comment type="caution">
    <text evidence="10">The sequence shown here is derived from an EMBL/GenBank/DDBJ whole genome shotgun (WGS) entry which is preliminary data.</text>
</comment>
<dbReference type="PROSITE" id="PS00678">
    <property type="entry name" value="WD_REPEATS_1"/>
    <property type="match status" value="1"/>
</dbReference>
<accession>A0A9P5G4Z9</accession>
<dbReference type="InterPro" id="IPR015421">
    <property type="entry name" value="PyrdxlP-dep_Trfase_major"/>
</dbReference>
<dbReference type="EMBL" id="QQZK01000063">
    <property type="protein sequence ID" value="KAF5099148.1"/>
    <property type="molecule type" value="Genomic_DNA"/>
</dbReference>
<dbReference type="SUPFAM" id="SSF53383">
    <property type="entry name" value="PLP-dependent transferases"/>
    <property type="match status" value="1"/>
</dbReference>
<dbReference type="Pfam" id="PF00155">
    <property type="entry name" value="Aminotran_1_2"/>
    <property type="match status" value="1"/>
</dbReference>
<dbReference type="SUPFAM" id="SSF50978">
    <property type="entry name" value="WD40 repeat-like"/>
    <property type="match status" value="1"/>
</dbReference>
<keyword evidence="6" id="KW-0677">Repeat</keyword>
<dbReference type="GO" id="GO:0030170">
    <property type="term" value="F:pyridoxal phosphate binding"/>
    <property type="evidence" value="ECO:0007669"/>
    <property type="project" value="InterPro"/>
</dbReference>
<dbReference type="PROSITE" id="PS50082">
    <property type="entry name" value="WD_REPEATS_2"/>
    <property type="match status" value="1"/>
</dbReference>
<evidence type="ECO:0000256" key="2">
    <source>
        <dbReference type="ARBA" id="ARBA00007441"/>
    </source>
</evidence>
<keyword evidence="7" id="KW-0663">Pyridoxal phosphate</keyword>
<dbReference type="InterPro" id="IPR051326">
    <property type="entry name" value="Kynurenine-oxoglutarate_AT"/>
</dbReference>
<reference evidence="10" key="2">
    <citation type="submission" date="2020-01" db="EMBL/GenBank/DDBJ databases">
        <authorList>
            <person name="Perkins V."/>
            <person name="Lessard M.-H."/>
            <person name="Dugat-Bony E."/>
            <person name="Frenette M."/>
            <person name="Labrie S."/>
        </authorList>
    </citation>
    <scope>NUCLEOTIDE SEQUENCE</scope>
    <source>
        <strain evidence="10">LMA-70</strain>
    </source>
</reference>
<evidence type="ECO:0000256" key="4">
    <source>
        <dbReference type="ARBA" id="ARBA00022576"/>
    </source>
</evidence>
<dbReference type="CDD" id="cd00609">
    <property type="entry name" value="AAT_like"/>
    <property type="match status" value="1"/>
</dbReference>